<accession>A0AAJ0G9Z4</accession>
<keyword evidence="2" id="KW-1185">Reference proteome</keyword>
<dbReference type="AlphaFoldDB" id="A0AAJ0G9Z4"/>
<organism evidence="1 2">
    <name type="scientific">Extremus antarcticus</name>
    <dbReference type="NCBI Taxonomy" id="702011"/>
    <lineage>
        <taxon>Eukaryota</taxon>
        <taxon>Fungi</taxon>
        <taxon>Dikarya</taxon>
        <taxon>Ascomycota</taxon>
        <taxon>Pezizomycotina</taxon>
        <taxon>Dothideomycetes</taxon>
        <taxon>Dothideomycetidae</taxon>
        <taxon>Mycosphaerellales</taxon>
        <taxon>Extremaceae</taxon>
        <taxon>Extremus</taxon>
    </lineage>
</organism>
<name>A0AAJ0G9Z4_9PEZI</name>
<gene>
    <name evidence="1" type="ORF">LTR09_008791</name>
</gene>
<comment type="caution">
    <text evidence="1">The sequence shown here is derived from an EMBL/GenBank/DDBJ whole genome shotgun (WGS) entry which is preliminary data.</text>
</comment>
<reference evidence="1" key="1">
    <citation type="submission" date="2023-04" db="EMBL/GenBank/DDBJ databases">
        <title>Black Yeasts Isolated from many extreme environments.</title>
        <authorList>
            <person name="Coleine C."/>
            <person name="Stajich J.E."/>
            <person name="Selbmann L."/>
        </authorList>
    </citation>
    <scope>NUCLEOTIDE SEQUENCE</scope>
    <source>
        <strain evidence="1">CCFEE 5312</strain>
    </source>
</reference>
<evidence type="ECO:0000313" key="1">
    <source>
        <dbReference type="EMBL" id="KAK3049871.1"/>
    </source>
</evidence>
<protein>
    <submittedName>
        <fullName evidence="1">Uncharacterized protein</fullName>
    </submittedName>
</protein>
<evidence type="ECO:0000313" key="2">
    <source>
        <dbReference type="Proteomes" id="UP001271007"/>
    </source>
</evidence>
<dbReference type="EMBL" id="JAWDJX010000036">
    <property type="protein sequence ID" value="KAK3049871.1"/>
    <property type="molecule type" value="Genomic_DNA"/>
</dbReference>
<proteinExistence type="predicted"/>
<dbReference type="Proteomes" id="UP001271007">
    <property type="component" value="Unassembled WGS sequence"/>
</dbReference>
<sequence length="287" mass="32249">MPPAALGSFRRDLLLQALLESEKDILDHRLFRPTRLTTVYSKMRHDVLFGDRSSHSDFELRAALLEELTEAAWQRNLTSDRKLPETALKRVLASHALAAFTDADTILHDALNYLELMCKGKKQIVTLCKQRLNKETCVRLGENLNLLEMAEKANTTALLEFDWWRPVDVEDLFATYIDSLVDQIEVLSPVSRQENDNIRGLIDLLQDAIPCHGAAAVLKPSDQDAISSHRPDSAKGLSTLVIDTDLSVDGSCGSYSEWLVGGQAELEERARKESIVKTPVEFYAPRF</sequence>